<feature type="transmembrane region" description="Helical" evidence="1">
    <location>
        <begin position="36"/>
        <end position="54"/>
    </location>
</feature>
<dbReference type="EMBL" id="FOCT01000019">
    <property type="protein sequence ID" value="SEO37692.1"/>
    <property type="molecule type" value="Genomic_DNA"/>
</dbReference>
<evidence type="ECO:0000313" key="3">
    <source>
        <dbReference type="Proteomes" id="UP000183898"/>
    </source>
</evidence>
<keyword evidence="1" id="KW-0472">Membrane</keyword>
<dbReference type="Proteomes" id="UP000183898">
    <property type="component" value="Unassembled WGS sequence"/>
</dbReference>
<feature type="transmembrane region" description="Helical" evidence="1">
    <location>
        <begin position="5"/>
        <end position="24"/>
    </location>
</feature>
<reference evidence="2 3" key="1">
    <citation type="submission" date="2016-10" db="EMBL/GenBank/DDBJ databases">
        <authorList>
            <person name="de Groot N.N."/>
        </authorList>
    </citation>
    <scope>NUCLEOTIDE SEQUENCE [LARGE SCALE GENOMIC DNA]</scope>
    <source>
        <strain evidence="2 3">Nl18</strain>
    </source>
</reference>
<evidence type="ECO:0000256" key="1">
    <source>
        <dbReference type="SAM" id="Phobius"/>
    </source>
</evidence>
<gene>
    <name evidence="2" type="ORF">SAMN05216404_11936</name>
</gene>
<evidence type="ECO:0000313" key="2">
    <source>
        <dbReference type="EMBL" id="SEO37692.1"/>
    </source>
</evidence>
<dbReference type="AlphaFoldDB" id="A0A1H8P743"/>
<accession>A0A1H8P743</accession>
<keyword evidence="1" id="KW-1133">Transmembrane helix</keyword>
<protein>
    <submittedName>
        <fullName evidence="2">Uncharacterized protein</fullName>
    </submittedName>
</protein>
<organism evidence="2 3">
    <name type="scientific">Nitrosospira multiformis</name>
    <dbReference type="NCBI Taxonomy" id="1231"/>
    <lineage>
        <taxon>Bacteria</taxon>
        <taxon>Pseudomonadati</taxon>
        <taxon>Pseudomonadota</taxon>
        <taxon>Betaproteobacteria</taxon>
        <taxon>Nitrosomonadales</taxon>
        <taxon>Nitrosomonadaceae</taxon>
        <taxon>Nitrosospira</taxon>
    </lineage>
</organism>
<sequence>MQYRLIIILVLLLSAAVCLCLWLYGSEAFRDFGLNAFTETLGILVTVVIVDNLIKRQEERRSLPQKATAYEDVRLLTSRIVEFWSSVYGSCVPEASPKSLDKLFNADSFQKMGKFLNMDSQPNVTPPRTWWEWLPDNLNHHRKRATVILERHNNVLDPKAYAYVHQIATEGIDPGLIQSIRHHDKVNGFSRPHVLAYYWGPPEGYCQTILGLTSWCENQVKILERNGMRELRRVVSTIGPWELNEKPPSMFDEKELEKQIWAMHGFIKNN</sequence>
<keyword evidence="1" id="KW-0812">Transmembrane</keyword>
<proteinExistence type="predicted"/>
<name>A0A1H8P743_9PROT</name>